<keyword evidence="2" id="KW-1185">Reference proteome</keyword>
<organism evidence="1 2">
    <name type="scientific">Streptomyces griseoruber</name>
    <dbReference type="NCBI Taxonomy" id="1943"/>
    <lineage>
        <taxon>Bacteria</taxon>
        <taxon>Bacillati</taxon>
        <taxon>Actinomycetota</taxon>
        <taxon>Actinomycetes</taxon>
        <taxon>Kitasatosporales</taxon>
        <taxon>Streptomycetaceae</taxon>
        <taxon>Streptomyces</taxon>
    </lineage>
</organism>
<dbReference type="Proteomes" id="UP000052982">
    <property type="component" value="Unassembled WGS sequence"/>
</dbReference>
<dbReference type="OrthoDB" id="3637779at2"/>
<dbReference type="STRING" id="1943.AQJ64_11450"/>
<comment type="caution">
    <text evidence="1">The sequence shown here is derived from an EMBL/GenBank/DDBJ whole genome shotgun (WGS) entry which is preliminary data.</text>
</comment>
<evidence type="ECO:0000313" key="2">
    <source>
        <dbReference type="Proteomes" id="UP000052982"/>
    </source>
</evidence>
<proteinExistence type="predicted"/>
<sequence>MTASNLSADWLTAWQQEITAALETTLCTFEDTFGYPPGDNEVLLADEESRAAAARLKEVVDMPQGLISLYATIAELSLPDIDHGYFVHTPAQVLNDITQYGPVRVTDHATGVVFGSDGGGILFALDGDGRVHRSTTPSWFDDFEMSAPTLIRFLEQLHQAVTDFASR</sequence>
<evidence type="ECO:0000313" key="1">
    <source>
        <dbReference type="EMBL" id="KUN85721.1"/>
    </source>
</evidence>
<gene>
    <name evidence="1" type="ORF">AQJ64_11450</name>
</gene>
<accession>A0A117RE48</accession>
<protein>
    <recommendedName>
        <fullName evidence="3">Knr4/Smi1-like domain-containing protein</fullName>
    </recommendedName>
</protein>
<dbReference type="EMBL" id="LMWW01000012">
    <property type="protein sequence ID" value="KUN85721.1"/>
    <property type="molecule type" value="Genomic_DNA"/>
</dbReference>
<evidence type="ECO:0008006" key="3">
    <source>
        <dbReference type="Google" id="ProtNLM"/>
    </source>
</evidence>
<dbReference type="RefSeq" id="WP_059202595.1">
    <property type="nucleotide sequence ID" value="NZ_KQ948765.1"/>
</dbReference>
<dbReference type="AlphaFoldDB" id="A0A117RE48"/>
<name>A0A117RE48_9ACTN</name>
<reference evidence="1 2" key="1">
    <citation type="submission" date="2015-10" db="EMBL/GenBank/DDBJ databases">
        <title>Draft genome sequence of Streptomyces griseoruber DSM 40281, type strain for the species Streptomyces griseoruber.</title>
        <authorList>
            <person name="Ruckert C."/>
            <person name="Winkler A."/>
            <person name="Kalinowski J."/>
            <person name="Kampfer P."/>
            <person name="Glaeser S."/>
        </authorList>
    </citation>
    <scope>NUCLEOTIDE SEQUENCE [LARGE SCALE GENOMIC DNA]</scope>
    <source>
        <strain evidence="1 2">DSM 40281</strain>
    </source>
</reference>